<proteinExistence type="predicted"/>
<dbReference type="PANTHER" id="PTHR34800">
    <property type="entry name" value="TETRAPYRROLE-BINDING PROTEIN, CHLOROPLASTIC"/>
    <property type="match status" value="1"/>
</dbReference>
<organism evidence="2">
    <name type="scientific">Porolithon onkodes</name>
    <dbReference type="NCBI Taxonomy" id="231751"/>
    <lineage>
        <taxon>Eukaryota</taxon>
        <taxon>Rhodophyta</taxon>
        <taxon>Florideophyceae</taxon>
        <taxon>Corallinophycidae</taxon>
        <taxon>Corallinales</taxon>
        <taxon>Porolithaceae</taxon>
        <taxon>Porolithon</taxon>
    </lineage>
</organism>
<accession>A0A2Z2KSB9</accession>
<dbReference type="Gene3D" id="1.25.40.620">
    <property type="match status" value="1"/>
</dbReference>
<dbReference type="AlphaFoldDB" id="A0A2Z2KSB9"/>
<dbReference type="InterPro" id="IPR008629">
    <property type="entry name" value="GUN4-like"/>
</dbReference>
<dbReference type="CDD" id="cd16383">
    <property type="entry name" value="GUN4"/>
    <property type="match status" value="1"/>
</dbReference>
<geneLocation type="plastid" evidence="2"/>
<keyword evidence="2" id="KW-0934">Plastid</keyword>
<dbReference type="PANTHER" id="PTHR34800:SF1">
    <property type="entry name" value="TETRAPYRROLE-BINDING PROTEIN, CHLOROPLASTIC"/>
    <property type="match status" value="1"/>
</dbReference>
<dbReference type="RefSeq" id="YP_009502037.1">
    <property type="nucleotide sequence ID" value="NC_038144.1"/>
</dbReference>
<feature type="domain" description="GUN4-like" evidence="1">
    <location>
        <begin position="94"/>
        <end position="234"/>
    </location>
</feature>
<dbReference type="Gene3D" id="1.10.10.1770">
    <property type="entry name" value="Gun4-like"/>
    <property type="match status" value="1"/>
</dbReference>
<dbReference type="GeneID" id="37507540"/>
<gene>
    <name evidence="2" type="primary">ycf53</name>
</gene>
<dbReference type="SUPFAM" id="SSF140869">
    <property type="entry name" value="GUN4-like"/>
    <property type="match status" value="1"/>
</dbReference>
<name>A0A2Z2KSB9_9FLOR</name>
<dbReference type="Pfam" id="PF05419">
    <property type="entry name" value="GUN4"/>
    <property type="match status" value="1"/>
</dbReference>
<dbReference type="EMBL" id="KY212106">
    <property type="protein sequence ID" value="ASB29639.1"/>
    <property type="molecule type" value="Genomic_DNA"/>
</dbReference>
<protein>
    <recommendedName>
        <fullName evidence="1">GUN4-like domain-containing protein</fullName>
    </recommendedName>
</protein>
<evidence type="ECO:0000259" key="1">
    <source>
        <dbReference type="Pfam" id="PF05419"/>
    </source>
</evidence>
<dbReference type="GO" id="GO:0046906">
    <property type="term" value="F:tetrapyrrole binding"/>
    <property type="evidence" value="ECO:0007669"/>
    <property type="project" value="TreeGrafter"/>
</dbReference>
<dbReference type="InterPro" id="IPR037215">
    <property type="entry name" value="GUN4-like_sf"/>
</dbReference>
<sequence length="245" mass="29165">MNDTNKDLIHLKKIADLTDLSSIKQQTDLINRLSQSCDGLMMLLELLIKRQTQKSLKISYTDSIILKYIYNCKIDTFKKKLNHYLAQGIVELDSEHNIDYTPLYQSLASNNFKNANKLTQKYLNKLAQLNQDNKRQWLYFTDIFNIPNKDIITIDRLWNIYSFGKFGFSIQRKIWLYHNKDWEKFWHTIGWKVNKKNLRYPHEFIWNNNAPLGHLPLFNQIRGVQVLASLYIHPAWEIEKSVINN</sequence>
<reference evidence="2" key="1">
    <citation type="submission" date="2016-11" db="EMBL/GenBank/DDBJ databases">
        <title>Complete organellar and ribosomal genomic analysis of the lectotype specimen of the reef forming species Porolithon onkodes (Heydrich) Foslie.</title>
        <authorList>
            <person name="Hughey J.R."/>
            <person name="Gabrielson P.W."/>
        </authorList>
    </citation>
    <scope>NUCLEOTIDE SEQUENCE</scope>
</reference>
<evidence type="ECO:0000313" key="2">
    <source>
        <dbReference type="EMBL" id="ASB29639.1"/>
    </source>
</evidence>